<evidence type="ECO:0000313" key="5">
    <source>
        <dbReference type="EMBL" id="MCU5745764.1"/>
    </source>
</evidence>
<dbReference type="Pfam" id="PF12833">
    <property type="entry name" value="HTH_18"/>
    <property type="match status" value="1"/>
</dbReference>
<feature type="domain" description="HTH araC/xylS-type" evidence="4">
    <location>
        <begin position="154"/>
        <end position="252"/>
    </location>
</feature>
<dbReference type="SUPFAM" id="SSF46689">
    <property type="entry name" value="Homeodomain-like"/>
    <property type="match status" value="1"/>
</dbReference>
<gene>
    <name evidence="5" type="ORF">N9R04_03380</name>
</gene>
<keyword evidence="3" id="KW-0804">Transcription</keyword>
<dbReference type="PROSITE" id="PS01124">
    <property type="entry name" value="HTH_ARAC_FAMILY_2"/>
    <property type="match status" value="1"/>
</dbReference>
<keyword evidence="2" id="KW-0238">DNA-binding</keyword>
<dbReference type="EMBL" id="JAOPKZ010000005">
    <property type="protein sequence ID" value="MCU5745764.1"/>
    <property type="molecule type" value="Genomic_DNA"/>
</dbReference>
<dbReference type="InterPro" id="IPR009057">
    <property type="entry name" value="Homeodomain-like_sf"/>
</dbReference>
<dbReference type="PANTHER" id="PTHR43280:SF26">
    <property type="entry name" value="ARAC-FAMILY TRANSCRIPTIONAL REGULATOR"/>
    <property type="match status" value="1"/>
</dbReference>
<dbReference type="PANTHER" id="PTHR43280">
    <property type="entry name" value="ARAC-FAMILY TRANSCRIPTIONAL REGULATOR"/>
    <property type="match status" value="1"/>
</dbReference>
<protein>
    <submittedName>
        <fullName evidence="5">Helix-turn-helix domain-containing protein</fullName>
    </submittedName>
</protein>
<dbReference type="SMART" id="SM00342">
    <property type="entry name" value="HTH_ARAC"/>
    <property type="match status" value="1"/>
</dbReference>
<dbReference type="Gene3D" id="1.10.10.60">
    <property type="entry name" value="Homeodomain-like"/>
    <property type="match status" value="1"/>
</dbReference>
<dbReference type="RefSeq" id="WP_262855160.1">
    <property type="nucleotide sequence ID" value="NZ_JAOPKZ010000005.1"/>
</dbReference>
<accession>A0ABT2QP70</accession>
<proteinExistence type="predicted"/>
<keyword evidence="6" id="KW-1185">Reference proteome</keyword>
<evidence type="ECO:0000256" key="1">
    <source>
        <dbReference type="ARBA" id="ARBA00023015"/>
    </source>
</evidence>
<evidence type="ECO:0000256" key="2">
    <source>
        <dbReference type="ARBA" id="ARBA00023125"/>
    </source>
</evidence>
<dbReference type="Proteomes" id="UP001209553">
    <property type="component" value="Unassembled WGS sequence"/>
</dbReference>
<name>A0ABT2QP70_9STAP</name>
<reference evidence="5 6" key="1">
    <citation type="journal article" date="2023" name="Int. J. Syst. Evol. Microbiol.">
        <title>Streptococcus sciuri sp. nov., Staphylococcus marylandisciuri sp. nov. and Staphylococcus americanisciuri sp. nov., isolated from faeces of eastern grey squirrel (Sciurus carolinensis).</title>
        <authorList>
            <person name="Volokhov D.V."/>
            <person name="Zagorodnyaya T.A."/>
            <person name="Furtak V.A."/>
            <person name="Nattanmai G."/>
            <person name="Randall L."/>
            <person name="Jose S."/>
            <person name="Gao Y."/>
            <person name="Eisenberg T."/>
            <person name="Delmonte P."/>
            <person name="Blom J."/>
            <person name="Mitchell K.K."/>
        </authorList>
    </citation>
    <scope>NUCLEOTIDE SEQUENCE [LARGE SCALE GENOMIC DNA]</scope>
    <source>
        <strain evidence="5 6">SQ8-PEA</strain>
    </source>
</reference>
<sequence length="724" mass="85100">MERQCLQFLTENQYPISRCIDGILLFLPLEGKLDIDSISKARAVSNNFILINDVEMYKIRENGTSLMVYIASDWFEELGFNFFDYKYSINLIQSTNDIKRAMLNLAAGYLNNSLTNSQFEKWMQDITLIIAKEAKISTSLVYQHLTYSEYGKFGEILEYIFKHLNNKLTLSALSENLYISKSNISGQFYNKLGIGVKTYVDSIRIANSMRYLIGCNNTLEEISEQSGFSNGASYSKKFKAYMGMSPNDYRNLDKRDKYGRLKTKHNKGFNYHHLNDLIKDKRLACYKTSDIKIDNEPPETYRPCCNVIQIHSVAELRKLFLEDFTFYKKEAMGRIIFYCLVDFDLLVNKFTEEEKRTVIYSILKNRLTVAFKIHSKEELTLHMEYKWPLVKEVLDSNEHIDRATVKGFTYIFDTTTMDLKSIYRNIIWIQNYKSNLDFGIDVTSLFNQPELFKILEPQIKRINFKYYFIDNASLEPPYLIHDSEQILTKQLMNFTKLKEIMNRFDIDDQSCYLLNLENRLLSNDKVAEIMDSPPILMEMLKETWNHFGGIGLDLFQQTEGNEHLYLYDKNAFRSSLNTLLQRFLELKDIKLKDYGYYLVAHQKDKITIYIYDWRVLEGESIDKSAEPARLTMDTQNNVINDSHLIYSESFDGNQGNINHIVPSSLRDKYKWSNQLIRKIEQFNQPQFEIFEHNFSESALEFKLSYNGVRIMHIFNKGNVDNFNN</sequence>
<dbReference type="InterPro" id="IPR018060">
    <property type="entry name" value="HTH_AraC"/>
</dbReference>
<evidence type="ECO:0000259" key="4">
    <source>
        <dbReference type="PROSITE" id="PS01124"/>
    </source>
</evidence>
<comment type="caution">
    <text evidence="5">The sequence shown here is derived from an EMBL/GenBank/DDBJ whole genome shotgun (WGS) entry which is preliminary data.</text>
</comment>
<evidence type="ECO:0000313" key="6">
    <source>
        <dbReference type="Proteomes" id="UP001209553"/>
    </source>
</evidence>
<keyword evidence="1" id="KW-0805">Transcription regulation</keyword>
<organism evidence="5 6">
    <name type="scientific">Staphylococcus marylandisciuri</name>
    <dbReference type="NCBI Taxonomy" id="2981529"/>
    <lineage>
        <taxon>Bacteria</taxon>
        <taxon>Bacillati</taxon>
        <taxon>Bacillota</taxon>
        <taxon>Bacilli</taxon>
        <taxon>Bacillales</taxon>
        <taxon>Staphylococcaceae</taxon>
        <taxon>Staphylococcus</taxon>
    </lineage>
</organism>
<dbReference type="PROSITE" id="PS00041">
    <property type="entry name" value="HTH_ARAC_FAMILY_1"/>
    <property type="match status" value="1"/>
</dbReference>
<dbReference type="InterPro" id="IPR018062">
    <property type="entry name" value="HTH_AraC-typ_CS"/>
</dbReference>
<evidence type="ECO:0000256" key="3">
    <source>
        <dbReference type="ARBA" id="ARBA00023163"/>
    </source>
</evidence>